<keyword evidence="4" id="KW-1185">Reference proteome</keyword>
<dbReference type="PROSITE" id="PS00455">
    <property type="entry name" value="AMP_BINDING"/>
    <property type="match status" value="1"/>
</dbReference>
<dbReference type="SUPFAM" id="SSF56801">
    <property type="entry name" value="Acetyl-CoA synthetase-like"/>
    <property type="match status" value="1"/>
</dbReference>
<dbReference type="GO" id="GO:0044550">
    <property type="term" value="P:secondary metabolite biosynthetic process"/>
    <property type="evidence" value="ECO:0007669"/>
    <property type="project" value="TreeGrafter"/>
</dbReference>
<sequence length="502" mass="55289">MQTTAIDLFKSSLRARPERVLFSDERKAVTYAQADESTSRIARAVLARKLSKQPVVIFLDKTVECLEAFLGVMRSGNFYSPIEISMPARRIESIFSTLEPSLVISDGKLKDRLGAAGYNGDIIDLSEIDSEPLADPSELERAERSIISTDLLYVLFTSGSTGVPKGVAVSHGSVIDFVEWTTSTFGLSAETVLGNQAPFYFDNSVLDIYSALRCGGRAHIIPPELFAFPAPLFEHMRNSGVNTIYWVPSALVHVANLKGLEGGDLPDLETILFCGEVMPNKQLNQWRRAFPESFFANLYGPTEATVACGFFAVDRAFSDDEPLPMGAARRNTEFLLLDEHDKLVTEPERIGELCIKGACLARGYYGAPEKTAEVFTQNPCNPHIPDTIYRTGDLAYYNELGELVFSSRKDFQIKLGGRRIELGEIETAASAAPGVERCCCLFNAPESKIVLFASGSVDKASLRNDLRDRLPRYMIPASIAIIDSLPLNANGKIDRAKLKEML</sequence>
<evidence type="ECO:0000259" key="1">
    <source>
        <dbReference type="Pfam" id="PF00501"/>
    </source>
</evidence>
<name>A0A0A8B1J0_9ACTN</name>
<dbReference type="GO" id="GO:0005737">
    <property type="term" value="C:cytoplasm"/>
    <property type="evidence" value="ECO:0007669"/>
    <property type="project" value="TreeGrafter"/>
</dbReference>
<dbReference type="InterPro" id="IPR042099">
    <property type="entry name" value="ANL_N_sf"/>
</dbReference>
<dbReference type="InterPro" id="IPR025110">
    <property type="entry name" value="AMP-bd_C"/>
</dbReference>
<dbReference type="Pfam" id="PF00501">
    <property type="entry name" value="AMP-binding"/>
    <property type="match status" value="1"/>
</dbReference>
<dbReference type="NCBIfam" id="TIGR01733">
    <property type="entry name" value="AA-adenyl-dom"/>
    <property type="match status" value="1"/>
</dbReference>
<dbReference type="Proteomes" id="UP000031121">
    <property type="component" value="Chromosome"/>
</dbReference>
<dbReference type="InterPro" id="IPR045851">
    <property type="entry name" value="AMP-bd_C_sf"/>
</dbReference>
<dbReference type="PANTHER" id="PTHR45527:SF1">
    <property type="entry name" value="FATTY ACID SYNTHASE"/>
    <property type="match status" value="1"/>
</dbReference>
<dbReference type="InterPro" id="IPR010071">
    <property type="entry name" value="AA_adenyl_dom"/>
</dbReference>
<dbReference type="STRING" id="1531429.JI75_00210"/>
<evidence type="ECO:0000259" key="2">
    <source>
        <dbReference type="Pfam" id="PF13193"/>
    </source>
</evidence>
<dbReference type="Gene3D" id="3.30.300.30">
    <property type="match status" value="1"/>
</dbReference>
<dbReference type="EMBL" id="CP009302">
    <property type="protein sequence ID" value="AJC11361.1"/>
    <property type="molecule type" value="Genomic_DNA"/>
</dbReference>
<dbReference type="RefSeq" id="WP_039687869.1">
    <property type="nucleotide sequence ID" value="NZ_CP009302.1"/>
</dbReference>
<accession>A0A0A8B1J0</accession>
<dbReference type="GO" id="GO:0043041">
    <property type="term" value="P:amino acid activation for nonribosomal peptide biosynthetic process"/>
    <property type="evidence" value="ECO:0007669"/>
    <property type="project" value="TreeGrafter"/>
</dbReference>
<protein>
    <submittedName>
        <fullName evidence="3">Uncharacterized protein</fullName>
    </submittedName>
</protein>
<dbReference type="Gene3D" id="3.40.50.12780">
    <property type="entry name" value="N-terminal domain of ligase-like"/>
    <property type="match status" value="1"/>
</dbReference>
<dbReference type="KEGG" id="cbac:JI75_00210"/>
<feature type="domain" description="AMP-dependent synthetase/ligase" evidence="1">
    <location>
        <begin position="11"/>
        <end position="365"/>
    </location>
</feature>
<organism evidence="3 4">
    <name type="scientific">Berryella intestinalis</name>
    <dbReference type="NCBI Taxonomy" id="1531429"/>
    <lineage>
        <taxon>Bacteria</taxon>
        <taxon>Bacillati</taxon>
        <taxon>Actinomycetota</taxon>
        <taxon>Coriobacteriia</taxon>
        <taxon>Eggerthellales</taxon>
        <taxon>Eggerthellaceae</taxon>
        <taxon>Berryella</taxon>
    </lineage>
</organism>
<dbReference type="AlphaFoldDB" id="A0A0A8B1J0"/>
<dbReference type="Pfam" id="PF13193">
    <property type="entry name" value="AMP-binding_C"/>
    <property type="match status" value="1"/>
</dbReference>
<reference evidence="4" key="1">
    <citation type="submission" date="2014-08" db="EMBL/GenBank/DDBJ databases">
        <title>Coriobacteriaceae sp. complete genome.</title>
        <authorList>
            <person name="Looft T."/>
            <person name="Bayles D.O."/>
            <person name="Stanton T.B."/>
        </authorList>
    </citation>
    <scope>NUCLEOTIDE SEQUENCE [LARGE SCALE GENOMIC DNA]</scope>
    <source>
        <strain evidence="4">68-1-3</strain>
    </source>
</reference>
<evidence type="ECO:0000313" key="4">
    <source>
        <dbReference type="Proteomes" id="UP000031121"/>
    </source>
</evidence>
<reference evidence="3 4" key="2">
    <citation type="journal article" date="2015" name="Genome Announc.">
        <title>Complete Genome Sequence of Coriobacteriaceae Strain 68-1-3, a Novel Mucus-Degrading Isolate from the Swine Intestinal Tract.</title>
        <authorList>
            <person name="Looft T."/>
            <person name="Bayles D.O."/>
            <person name="Alt D.P."/>
            <person name="Stanton T.B."/>
        </authorList>
    </citation>
    <scope>NUCLEOTIDE SEQUENCE [LARGE SCALE GENOMIC DNA]</scope>
    <source>
        <strain evidence="3 4">68-1-3</strain>
    </source>
</reference>
<dbReference type="PANTHER" id="PTHR45527">
    <property type="entry name" value="NONRIBOSOMAL PEPTIDE SYNTHETASE"/>
    <property type="match status" value="1"/>
</dbReference>
<dbReference type="InterPro" id="IPR000873">
    <property type="entry name" value="AMP-dep_synth/lig_dom"/>
</dbReference>
<feature type="domain" description="AMP-binding enzyme C-terminal" evidence="2">
    <location>
        <begin position="424"/>
        <end position="492"/>
    </location>
</feature>
<dbReference type="HOGENOM" id="CLU_000022_2_12_11"/>
<proteinExistence type="predicted"/>
<gene>
    <name evidence="3" type="ORF">JI75_00210</name>
</gene>
<dbReference type="InterPro" id="IPR020845">
    <property type="entry name" value="AMP-binding_CS"/>
</dbReference>
<dbReference type="GO" id="GO:0031177">
    <property type="term" value="F:phosphopantetheine binding"/>
    <property type="evidence" value="ECO:0007669"/>
    <property type="project" value="TreeGrafter"/>
</dbReference>
<evidence type="ECO:0000313" key="3">
    <source>
        <dbReference type="EMBL" id="AJC11361.1"/>
    </source>
</evidence>